<dbReference type="InterPro" id="IPR041113">
    <property type="entry name" value="Heliorhodopsin"/>
</dbReference>
<sequence length="463" mass="49305">MPEDTYRVADDGLGDAADAPRTLAGRRSTASSSGANESSPLTTTRDARRRRGTGASRARCSLWTLNACAAALHGAWVIVFCLLWALDTRANGDRKDSARALASEALAPSVPSRPAPPVVSPTSARPSSAPPSVTYYLYVSRATFGPRPTPPSLALDAPAAVTRAVSDARPTLAAAYPDLFGPAAVPGLSSPYPECDVPKSAAVGDMAVSPAWEDSGVALSLHWLVVAFFALSFVFQAAVAVGELAAFARLERLRRFVTGERYVAEDPQGEFFGGGDDDESYATKPTSGWMRFVEYSFSAAVGVFDAWMLFALAALTWATMILGLLAERILAVEEALARTFASAGDTVSDTASRFPRVSFGRVYTIVIVAHFFTSQRGCEFADAPGGRDENVAPDFVYAIVFCELALFASFGITQLSQFVLFDDWRQGGPGRANVGRRAEAAYIVQSLVSKTLLGWLVYGGNFA</sequence>
<evidence type="ECO:0000313" key="4">
    <source>
        <dbReference type="Proteomes" id="UP000001876"/>
    </source>
</evidence>
<dbReference type="OrthoDB" id="10580838at2759"/>
<feature type="compositionally biased region" description="Low complexity" evidence="1">
    <location>
        <begin position="14"/>
        <end position="44"/>
    </location>
</feature>
<keyword evidence="2" id="KW-0812">Transmembrane</keyword>
<evidence type="ECO:0000256" key="2">
    <source>
        <dbReference type="SAM" id="Phobius"/>
    </source>
</evidence>
<gene>
    <name evidence="3" type="ORF">MICPUCDRAFT_51171</name>
</gene>
<evidence type="ECO:0000256" key="1">
    <source>
        <dbReference type="SAM" id="MobiDB-lite"/>
    </source>
</evidence>
<dbReference type="Pfam" id="PF18761">
    <property type="entry name" value="Heliorhodopsin"/>
    <property type="match status" value="1"/>
</dbReference>
<feature type="transmembrane region" description="Helical" evidence="2">
    <location>
        <begin position="221"/>
        <end position="246"/>
    </location>
</feature>
<dbReference type="Proteomes" id="UP000001876">
    <property type="component" value="Unassembled WGS sequence"/>
</dbReference>
<feature type="region of interest" description="Disordered" evidence="1">
    <location>
        <begin position="1"/>
        <end position="53"/>
    </location>
</feature>
<proteinExistence type="predicted"/>
<protein>
    <submittedName>
        <fullName evidence="3">Predicted protein</fullName>
    </submittedName>
</protein>
<dbReference type="OMA" id="MARWATH"/>
<feature type="compositionally biased region" description="Low complexity" evidence="1">
    <location>
        <begin position="120"/>
        <end position="130"/>
    </location>
</feature>
<dbReference type="GeneID" id="9686901"/>
<feature type="transmembrane region" description="Helical" evidence="2">
    <location>
        <begin position="60"/>
        <end position="86"/>
    </location>
</feature>
<feature type="transmembrane region" description="Helical" evidence="2">
    <location>
        <begin position="299"/>
        <end position="326"/>
    </location>
</feature>
<organism evidence="4">
    <name type="scientific">Micromonas pusilla (strain CCMP1545)</name>
    <name type="common">Picoplanktonic green alga</name>
    <dbReference type="NCBI Taxonomy" id="564608"/>
    <lineage>
        <taxon>Eukaryota</taxon>
        <taxon>Viridiplantae</taxon>
        <taxon>Chlorophyta</taxon>
        <taxon>Mamiellophyceae</taxon>
        <taxon>Mamiellales</taxon>
        <taxon>Mamiellaceae</taxon>
        <taxon>Micromonas</taxon>
    </lineage>
</organism>
<dbReference type="KEGG" id="mpp:MICPUCDRAFT_51171"/>
<reference evidence="3 4" key="1">
    <citation type="journal article" date="2009" name="Science">
        <title>Green evolution and dynamic adaptations revealed by genomes of the marine picoeukaryotes Micromonas.</title>
        <authorList>
            <person name="Worden A.Z."/>
            <person name="Lee J.H."/>
            <person name="Mock T."/>
            <person name="Rouze P."/>
            <person name="Simmons M.P."/>
            <person name="Aerts A.L."/>
            <person name="Allen A.E."/>
            <person name="Cuvelier M.L."/>
            <person name="Derelle E."/>
            <person name="Everett M.V."/>
            <person name="Foulon E."/>
            <person name="Grimwood J."/>
            <person name="Gundlach H."/>
            <person name="Henrissat B."/>
            <person name="Napoli C."/>
            <person name="McDonald S.M."/>
            <person name="Parker M.S."/>
            <person name="Rombauts S."/>
            <person name="Salamov A."/>
            <person name="Von Dassow P."/>
            <person name="Badger J.H."/>
            <person name="Coutinho P.M."/>
            <person name="Demir E."/>
            <person name="Dubchak I."/>
            <person name="Gentemann C."/>
            <person name="Eikrem W."/>
            <person name="Gready J.E."/>
            <person name="John U."/>
            <person name="Lanier W."/>
            <person name="Lindquist E.A."/>
            <person name="Lucas S."/>
            <person name="Mayer K.F."/>
            <person name="Moreau H."/>
            <person name="Not F."/>
            <person name="Otillar R."/>
            <person name="Panaud O."/>
            <person name="Pangilinan J."/>
            <person name="Paulsen I."/>
            <person name="Piegu B."/>
            <person name="Poliakov A."/>
            <person name="Robbens S."/>
            <person name="Schmutz J."/>
            <person name="Toulza E."/>
            <person name="Wyss T."/>
            <person name="Zelensky A."/>
            <person name="Zhou K."/>
            <person name="Armbrust E.V."/>
            <person name="Bhattacharya D."/>
            <person name="Goodenough U.W."/>
            <person name="Van de Peer Y."/>
            <person name="Grigoriev I.V."/>
        </authorList>
    </citation>
    <scope>NUCLEOTIDE SEQUENCE [LARGE SCALE GENOMIC DNA]</scope>
    <source>
        <strain evidence="3 4">CCMP1545</strain>
    </source>
</reference>
<name>C1N0W0_MICPC</name>
<dbReference type="EMBL" id="GG663744">
    <property type="protein sequence ID" value="EEH54091.1"/>
    <property type="molecule type" value="Genomic_DNA"/>
</dbReference>
<accession>C1N0W0</accession>
<dbReference type="AlphaFoldDB" id="C1N0W0"/>
<keyword evidence="4" id="KW-1185">Reference proteome</keyword>
<feature type="region of interest" description="Disordered" evidence="1">
    <location>
        <begin position="104"/>
        <end position="130"/>
    </location>
</feature>
<feature type="compositionally biased region" description="Basic and acidic residues" evidence="1">
    <location>
        <begin position="1"/>
        <end position="10"/>
    </location>
</feature>
<dbReference type="RefSeq" id="XP_003061461.1">
    <property type="nucleotide sequence ID" value="XM_003061415.1"/>
</dbReference>
<keyword evidence="2" id="KW-0472">Membrane</keyword>
<keyword evidence="2" id="KW-1133">Transmembrane helix</keyword>
<evidence type="ECO:0000313" key="3">
    <source>
        <dbReference type="EMBL" id="EEH54091.1"/>
    </source>
</evidence>